<comment type="similarity">
    <text evidence="1">Belongs to the enoyl-CoA hydratase/isomerase family.</text>
</comment>
<feature type="domain" description="MaoC-like" evidence="2">
    <location>
        <begin position="160"/>
        <end position="275"/>
    </location>
</feature>
<evidence type="ECO:0000313" key="5">
    <source>
        <dbReference type="Proteomes" id="UP000239290"/>
    </source>
</evidence>
<evidence type="ECO:0000313" key="4">
    <source>
        <dbReference type="EMBL" id="PQP21978.1"/>
    </source>
</evidence>
<dbReference type="GO" id="GO:0003857">
    <property type="term" value="F:(3S)-3-hydroxyacyl-CoA dehydrogenase (NAD+) activity"/>
    <property type="evidence" value="ECO:0007669"/>
    <property type="project" value="TreeGrafter"/>
</dbReference>
<protein>
    <submittedName>
        <fullName evidence="4">3-alpha,7-alpha, 12-alpha-trihydroxy-5-beta-cholest-24-enoyl-CoA hydratase</fullName>
    </submittedName>
</protein>
<evidence type="ECO:0000256" key="1">
    <source>
        <dbReference type="ARBA" id="ARBA00005254"/>
    </source>
</evidence>
<reference evidence="5" key="1">
    <citation type="submission" date="2018-02" db="EMBL/GenBank/DDBJ databases">
        <title>Draft genome sequencing of Rhodococcus opacus KU647198.</title>
        <authorList>
            <person name="Zheng B.-X."/>
        </authorList>
    </citation>
    <scope>NUCLEOTIDE SEQUENCE [LARGE SCALE GENOMIC DNA]</scope>
    <source>
        <strain evidence="5">04-OD7</strain>
    </source>
</reference>
<dbReference type="InterPro" id="IPR054357">
    <property type="entry name" value="MFE-2_N"/>
</dbReference>
<dbReference type="InterPro" id="IPR029069">
    <property type="entry name" value="HotDog_dom_sf"/>
</dbReference>
<dbReference type="PANTHER" id="PTHR13078:SF59">
    <property type="entry name" value="ENOYL-COA HYDRATASE CHSH3"/>
    <property type="match status" value="1"/>
</dbReference>
<organism evidence="4 5">
    <name type="scientific">Rhodococcus opacus</name>
    <name type="common">Nocardia opaca</name>
    <dbReference type="NCBI Taxonomy" id="37919"/>
    <lineage>
        <taxon>Bacteria</taxon>
        <taxon>Bacillati</taxon>
        <taxon>Actinomycetota</taxon>
        <taxon>Actinomycetes</taxon>
        <taxon>Mycobacteriales</taxon>
        <taxon>Nocardiaceae</taxon>
        <taxon>Rhodococcus</taxon>
    </lineage>
</organism>
<dbReference type="Pfam" id="PF01575">
    <property type="entry name" value="MaoC_dehydratas"/>
    <property type="match status" value="1"/>
</dbReference>
<dbReference type="GO" id="GO:0044594">
    <property type="term" value="F:17-beta-hydroxysteroid dehydrogenase (NAD+) activity"/>
    <property type="evidence" value="ECO:0007669"/>
    <property type="project" value="TreeGrafter"/>
</dbReference>
<dbReference type="EMBL" id="PUIO01000033">
    <property type="protein sequence ID" value="PQP21978.1"/>
    <property type="molecule type" value="Genomic_DNA"/>
</dbReference>
<evidence type="ECO:0000259" key="2">
    <source>
        <dbReference type="Pfam" id="PF01575"/>
    </source>
</evidence>
<gene>
    <name evidence="4" type="ORF">C5613_24890</name>
</gene>
<proteinExistence type="inferred from homology"/>
<dbReference type="InterPro" id="IPR002539">
    <property type="entry name" value="MaoC-like_dom"/>
</dbReference>
<dbReference type="GO" id="GO:0006635">
    <property type="term" value="P:fatty acid beta-oxidation"/>
    <property type="evidence" value="ECO:0007669"/>
    <property type="project" value="TreeGrafter"/>
</dbReference>
<feature type="domain" description="Peroxisomal multifunctional enzyme type 2-like N-terminal" evidence="3">
    <location>
        <begin position="19"/>
        <end position="145"/>
    </location>
</feature>
<comment type="caution">
    <text evidence="4">The sequence shown here is derived from an EMBL/GenBank/DDBJ whole genome shotgun (WGS) entry which is preliminary data.</text>
</comment>
<dbReference type="Pfam" id="PF22622">
    <property type="entry name" value="MFE-2_hydrat-2_N"/>
    <property type="match status" value="1"/>
</dbReference>
<dbReference type="SUPFAM" id="SSF54637">
    <property type="entry name" value="Thioesterase/thiol ester dehydrase-isomerase"/>
    <property type="match status" value="2"/>
</dbReference>
<dbReference type="Gene3D" id="3.10.129.10">
    <property type="entry name" value="Hotdog Thioesterase"/>
    <property type="match status" value="1"/>
</dbReference>
<dbReference type="CDD" id="cd03448">
    <property type="entry name" value="HDE_HSD"/>
    <property type="match status" value="1"/>
</dbReference>
<accession>A0A2S8J4M1</accession>
<dbReference type="AlphaFoldDB" id="A0A2S8J4M1"/>
<dbReference type="Proteomes" id="UP000239290">
    <property type="component" value="Unassembled WGS sequence"/>
</dbReference>
<evidence type="ECO:0000259" key="3">
    <source>
        <dbReference type="Pfam" id="PF22622"/>
    </source>
</evidence>
<name>A0A2S8J4M1_RHOOP</name>
<sequence>MGIDLDMAVGASVGSNVHTWNETDVVIYHLGLGAGHEPTDPKQLRYVLADRLRVLPTYAVIPGSEGTRGFRNVPGLEFDPNRMLHGEHEIRIEKPIATSGTVRTDGTIAAIYDKGHAALTVMEAASYDENGDLAFVNRFSVFMRGAGGFGGPPGPKASSQSTPDREPDATFEMATVPQQALIYRLSGDVNPIHSDPEIARKAGFDQPILHGLCTFGMVCRGVVDTMLGGEVEAVRSYRSRFAGPVLPGETVVVRVWEEGQTRLIEASVRERGKTVLTRGVIETR</sequence>
<dbReference type="GO" id="GO:0004300">
    <property type="term" value="F:enoyl-CoA hydratase activity"/>
    <property type="evidence" value="ECO:0007669"/>
    <property type="project" value="TreeGrafter"/>
</dbReference>
<dbReference type="PANTHER" id="PTHR13078">
    <property type="entry name" value="PEROXISOMAL MULTIFUNCTIONAL ENZYME TYPE 2-RELATED"/>
    <property type="match status" value="1"/>
</dbReference>